<evidence type="ECO:0000256" key="1">
    <source>
        <dbReference type="ARBA" id="ARBA00022630"/>
    </source>
</evidence>
<dbReference type="InterPro" id="IPR051260">
    <property type="entry name" value="Diverse_substr_monoxygenases"/>
</dbReference>
<dbReference type="PIRSF" id="PIRSF000337">
    <property type="entry name" value="NTA_MOA"/>
    <property type="match status" value="1"/>
</dbReference>
<dbReference type="Gene3D" id="3.20.20.30">
    <property type="entry name" value="Luciferase-like domain"/>
    <property type="match status" value="1"/>
</dbReference>
<comment type="caution">
    <text evidence="8">The sequence shown here is derived from an EMBL/GenBank/DDBJ whole genome shotgun (WGS) entry which is preliminary data.</text>
</comment>
<evidence type="ECO:0000256" key="6">
    <source>
        <dbReference type="PIRSR" id="PIRSR000337-1"/>
    </source>
</evidence>
<keyword evidence="3" id="KW-0560">Oxidoreductase</keyword>
<evidence type="ECO:0000313" key="8">
    <source>
        <dbReference type="EMBL" id="PXA73312.1"/>
    </source>
</evidence>
<evidence type="ECO:0000256" key="3">
    <source>
        <dbReference type="ARBA" id="ARBA00023002"/>
    </source>
</evidence>
<feature type="binding site" evidence="6">
    <location>
        <position position="155"/>
    </location>
    <ligand>
        <name>FMN</name>
        <dbReference type="ChEBI" id="CHEBI:58210"/>
    </ligand>
</feature>
<feature type="binding site" evidence="6">
    <location>
        <position position="55"/>
    </location>
    <ligand>
        <name>FMN</name>
        <dbReference type="ChEBI" id="CHEBI:58210"/>
    </ligand>
</feature>
<dbReference type="InterPro" id="IPR016215">
    <property type="entry name" value="NTA_MOA"/>
</dbReference>
<gene>
    <name evidence="8" type="ORF">CTB96_00760</name>
</gene>
<accession>A0A318A0X6</accession>
<feature type="domain" description="Luciferase-like" evidence="7">
    <location>
        <begin position="23"/>
        <end position="386"/>
    </location>
</feature>
<dbReference type="NCBIfam" id="TIGR03860">
    <property type="entry name" value="FMN_nitrolo"/>
    <property type="match status" value="1"/>
</dbReference>
<evidence type="ECO:0000256" key="2">
    <source>
        <dbReference type="ARBA" id="ARBA00022643"/>
    </source>
</evidence>
<dbReference type="SUPFAM" id="SSF51679">
    <property type="entry name" value="Bacterial luciferase-like"/>
    <property type="match status" value="1"/>
</dbReference>
<comment type="similarity">
    <text evidence="5">Belongs to the NtaA/SnaA/DszA monooxygenase family.</text>
</comment>
<organism evidence="8 9">
    <name type="scientific">Cryobacterium arcticum</name>
    <dbReference type="NCBI Taxonomy" id="670052"/>
    <lineage>
        <taxon>Bacteria</taxon>
        <taxon>Bacillati</taxon>
        <taxon>Actinomycetota</taxon>
        <taxon>Actinomycetes</taxon>
        <taxon>Micrococcales</taxon>
        <taxon>Microbacteriaceae</taxon>
        <taxon>Cryobacterium</taxon>
    </lineage>
</organism>
<keyword evidence="9" id="KW-1185">Reference proteome</keyword>
<dbReference type="Proteomes" id="UP000246722">
    <property type="component" value="Unassembled WGS sequence"/>
</dbReference>
<dbReference type="GO" id="GO:0004497">
    <property type="term" value="F:monooxygenase activity"/>
    <property type="evidence" value="ECO:0007669"/>
    <property type="project" value="UniProtKB-KW"/>
</dbReference>
<dbReference type="GO" id="GO:0016705">
    <property type="term" value="F:oxidoreductase activity, acting on paired donors, with incorporation or reduction of molecular oxygen"/>
    <property type="evidence" value="ECO:0007669"/>
    <property type="project" value="InterPro"/>
</dbReference>
<dbReference type="OrthoDB" id="3265338at2"/>
<feature type="binding site" evidence="6">
    <location>
        <position position="101"/>
    </location>
    <ligand>
        <name>FMN</name>
        <dbReference type="ChEBI" id="CHEBI:58210"/>
    </ligand>
</feature>
<dbReference type="AlphaFoldDB" id="A0A318A0X6"/>
<dbReference type="EMBL" id="QHLY01000003">
    <property type="protein sequence ID" value="PXA73312.1"/>
    <property type="molecule type" value="Genomic_DNA"/>
</dbReference>
<dbReference type="RefSeq" id="WP_110124988.1">
    <property type="nucleotide sequence ID" value="NZ_QHLY01000003.1"/>
</dbReference>
<proteinExistence type="inferred from homology"/>
<keyword evidence="4 8" id="KW-0503">Monooxygenase</keyword>
<name>A0A318A0X6_9MICO</name>
<dbReference type="InterPro" id="IPR036661">
    <property type="entry name" value="Luciferase-like_sf"/>
</dbReference>
<evidence type="ECO:0000313" key="9">
    <source>
        <dbReference type="Proteomes" id="UP000246722"/>
    </source>
</evidence>
<dbReference type="Pfam" id="PF00296">
    <property type="entry name" value="Bac_luciferase"/>
    <property type="match status" value="1"/>
</dbReference>
<sequence>MTTPFHLGWFMSFRPPAFPDQWVGADAAEWTNGRFYEDFARSLERAKFDYIMIEDSSMVPDAYAGTSEIDLKYSLYAPKHDPLALAALMADVTSRLGIVATASSTFYPPYLLARTMSTLDHLSRGRVGWNVVTSSEDRAAQNYGIDRLPEHDERYDRADEFIDLVGQLWDSWEEGAETQDRGTGAFVDHTKVHPIDFVGAHYSSRGPLNLPRSPQGRPVICQAGGSGRGRRFGATHADTIIASAHGVEAMKAYRDSVREHLVEAGRDPDSCKVLFVVSPIVAESEAAAQDRFTSAWAPTDRRVEAALGHISAYTENDMSQFDLDKPVEELTTNGHQSTLAMFMKRAEGGKTLREVAANWSISCLDLVGTPSSVADQMEEAMEYVGGDGFLISGATSRRYITEVTDGLVPELQRRGLTRTEYTHRTLRDNLLSF</sequence>
<keyword evidence="1 6" id="KW-0285">Flavoprotein</keyword>
<evidence type="ECO:0000259" key="7">
    <source>
        <dbReference type="Pfam" id="PF00296"/>
    </source>
</evidence>
<dbReference type="PANTHER" id="PTHR30011">
    <property type="entry name" value="ALKANESULFONATE MONOOXYGENASE-RELATED"/>
    <property type="match status" value="1"/>
</dbReference>
<evidence type="ECO:0000256" key="4">
    <source>
        <dbReference type="ARBA" id="ARBA00023033"/>
    </source>
</evidence>
<dbReference type="InterPro" id="IPR011251">
    <property type="entry name" value="Luciferase-like_dom"/>
</dbReference>
<protein>
    <submittedName>
        <fullName evidence="8">FMNH2-dependent monooxygenase</fullName>
    </submittedName>
</protein>
<feature type="binding site" evidence="6">
    <location>
        <position position="151"/>
    </location>
    <ligand>
        <name>FMN</name>
        <dbReference type="ChEBI" id="CHEBI:58210"/>
    </ligand>
</feature>
<feature type="binding site" evidence="6">
    <location>
        <position position="226"/>
    </location>
    <ligand>
        <name>FMN</name>
        <dbReference type="ChEBI" id="CHEBI:58210"/>
    </ligand>
</feature>
<dbReference type="PANTHER" id="PTHR30011:SF16">
    <property type="entry name" value="C2H2 FINGER DOMAIN TRANSCRIPTION FACTOR (EUROFUNG)-RELATED"/>
    <property type="match status" value="1"/>
</dbReference>
<keyword evidence="2 6" id="KW-0288">FMN</keyword>
<evidence type="ECO:0000256" key="5">
    <source>
        <dbReference type="ARBA" id="ARBA00033748"/>
    </source>
</evidence>
<reference evidence="8 9" key="1">
    <citation type="submission" date="2018-05" db="EMBL/GenBank/DDBJ databases">
        <title>Genetic diversity of glacier-inhabiting Cryobacterium bacteria in China and description of Cryobacterium mengkeensis sp. nov. and Arthrobacter glacialis sp. nov.</title>
        <authorList>
            <person name="Liu Q."/>
            <person name="Xin Y.-H."/>
        </authorList>
    </citation>
    <scope>NUCLEOTIDE SEQUENCE [LARGE SCALE GENOMIC DNA]</scope>
    <source>
        <strain evidence="8 9">SK-1</strain>
    </source>
</reference>